<protein>
    <submittedName>
        <fullName evidence="1">Uncharacterized protein</fullName>
    </submittedName>
</protein>
<dbReference type="Proteomes" id="UP000499080">
    <property type="component" value="Unassembled WGS sequence"/>
</dbReference>
<dbReference type="EMBL" id="BGPR01000312">
    <property type="protein sequence ID" value="GBM12332.1"/>
    <property type="molecule type" value="Genomic_DNA"/>
</dbReference>
<sequence>MNCWGQRMIGCSLELHVDGRVKDRIRSEKLVERLFDFVKVLRVISIYCPTLLDHLACEKRACNTPHLRRGLLKQIFETQYLDSPLFL</sequence>
<name>A0A4Y2D6D0_ARAVE</name>
<reference evidence="1 2" key="1">
    <citation type="journal article" date="2019" name="Sci. Rep.">
        <title>Orb-weaving spider Araneus ventricosus genome elucidates the spidroin gene catalogue.</title>
        <authorList>
            <person name="Kono N."/>
            <person name="Nakamura H."/>
            <person name="Ohtoshi R."/>
            <person name="Moran D.A.P."/>
            <person name="Shinohara A."/>
            <person name="Yoshida Y."/>
            <person name="Fujiwara M."/>
            <person name="Mori M."/>
            <person name="Tomita M."/>
            <person name="Arakawa K."/>
        </authorList>
    </citation>
    <scope>NUCLEOTIDE SEQUENCE [LARGE SCALE GENOMIC DNA]</scope>
</reference>
<organism evidence="1 2">
    <name type="scientific">Araneus ventricosus</name>
    <name type="common">Orbweaver spider</name>
    <name type="synonym">Epeira ventricosa</name>
    <dbReference type="NCBI Taxonomy" id="182803"/>
    <lineage>
        <taxon>Eukaryota</taxon>
        <taxon>Metazoa</taxon>
        <taxon>Ecdysozoa</taxon>
        <taxon>Arthropoda</taxon>
        <taxon>Chelicerata</taxon>
        <taxon>Arachnida</taxon>
        <taxon>Araneae</taxon>
        <taxon>Araneomorphae</taxon>
        <taxon>Entelegynae</taxon>
        <taxon>Araneoidea</taxon>
        <taxon>Araneidae</taxon>
        <taxon>Araneus</taxon>
    </lineage>
</organism>
<gene>
    <name evidence="1" type="ORF">AVEN_116775_1</name>
</gene>
<evidence type="ECO:0000313" key="1">
    <source>
        <dbReference type="EMBL" id="GBM12332.1"/>
    </source>
</evidence>
<accession>A0A4Y2D6D0</accession>
<evidence type="ECO:0000313" key="2">
    <source>
        <dbReference type="Proteomes" id="UP000499080"/>
    </source>
</evidence>
<proteinExistence type="predicted"/>
<keyword evidence="2" id="KW-1185">Reference proteome</keyword>
<dbReference type="AlphaFoldDB" id="A0A4Y2D6D0"/>
<comment type="caution">
    <text evidence="1">The sequence shown here is derived from an EMBL/GenBank/DDBJ whole genome shotgun (WGS) entry which is preliminary data.</text>
</comment>